<protein>
    <submittedName>
        <fullName evidence="11">Nucleotidyltransferase</fullName>
    </submittedName>
</protein>
<keyword evidence="12" id="KW-1185">Reference proteome</keyword>
<dbReference type="CDD" id="cd05403">
    <property type="entry name" value="NT_KNTase_like"/>
    <property type="match status" value="1"/>
</dbReference>
<dbReference type="InterPro" id="IPR043519">
    <property type="entry name" value="NT_sf"/>
</dbReference>
<keyword evidence="5" id="KW-0479">Metal-binding</keyword>
<evidence type="ECO:0000313" key="12">
    <source>
        <dbReference type="Proteomes" id="UP000626210"/>
    </source>
</evidence>
<dbReference type="RefSeq" id="WP_189688700.1">
    <property type="nucleotide sequence ID" value="NZ_BMYK01000014.1"/>
</dbReference>
<dbReference type="EMBL" id="BMYK01000014">
    <property type="protein sequence ID" value="GHC91436.1"/>
    <property type="molecule type" value="Genomic_DNA"/>
</dbReference>
<accession>A0ABQ3G6C7</accession>
<feature type="domain" description="Polymerase nucleotidyl transferase" evidence="10">
    <location>
        <begin position="9"/>
        <end position="91"/>
    </location>
</feature>
<evidence type="ECO:0000256" key="4">
    <source>
        <dbReference type="ARBA" id="ARBA00022695"/>
    </source>
</evidence>
<dbReference type="SUPFAM" id="SSF81301">
    <property type="entry name" value="Nucleotidyltransferase"/>
    <property type="match status" value="1"/>
</dbReference>
<evidence type="ECO:0000256" key="6">
    <source>
        <dbReference type="ARBA" id="ARBA00022741"/>
    </source>
</evidence>
<proteinExistence type="inferred from homology"/>
<dbReference type="PANTHER" id="PTHR33571:SF14">
    <property type="entry name" value="PROTEIN ADENYLYLTRANSFERASE MJ0435-RELATED"/>
    <property type="match status" value="1"/>
</dbReference>
<comment type="similarity">
    <text evidence="9">Belongs to the MntA antitoxin family.</text>
</comment>
<comment type="cofactor">
    <cofactor evidence="1">
        <name>Mg(2+)</name>
        <dbReference type="ChEBI" id="CHEBI:18420"/>
    </cofactor>
</comment>
<organism evidence="11 12">
    <name type="scientific">Pseudorhodoferax aquiterrae</name>
    <dbReference type="NCBI Taxonomy" id="747304"/>
    <lineage>
        <taxon>Bacteria</taxon>
        <taxon>Pseudomonadati</taxon>
        <taxon>Pseudomonadota</taxon>
        <taxon>Betaproteobacteria</taxon>
        <taxon>Burkholderiales</taxon>
        <taxon>Comamonadaceae</taxon>
    </lineage>
</organism>
<reference evidence="12" key="1">
    <citation type="journal article" date="2019" name="Int. J. Syst. Evol. Microbiol.">
        <title>The Global Catalogue of Microorganisms (GCM) 10K type strain sequencing project: providing services to taxonomists for standard genome sequencing and annotation.</title>
        <authorList>
            <consortium name="The Broad Institute Genomics Platform"/>
            <consortium name="The Broad Institute Genome Sequencing Center for Infectious Disease"/>
            <person name="Wu L."/>
            <person name="Ma J."/>
        </authorList>
    </citation>
    <scope>NUCLEOTIDE SEQUENCE [LARGE SCALE GENOMIC DNA]</scope>
    <source>
        <strain evidence="12">KCTC 23314</strain>
    </source>
</reference>
<dbReference type="Proteomes" id="UP000626210">
    <property type="component" value="Unassembled WGS sequence"/>
</dbReference>
<keyword evidence="3" id="KW-0808">Transferase</keyword>
<evidence type="ECO:0000256" key="3">
    <source>
        <dbReference type="ARBA" id="ARBA00022679"/>
    </source>
</evidence>
<dbReference type="PANTHER" id="PTHR33571">
    <property type="entry name" value="SSL8005 PROTEIN"/>
    <property type="match status" value="1"/>
</dbReference>
<keyword evidence="8" id="KW-0460">Magnesium</keyword>
<name>A0ABQ3G6C7_9BURK</name>
<evidence type="ECO:0000256" key="8">
    <source>
        <dbReference type="ARBA" id="ARBA00022842"/>
    </source>
</evidence>
<evidence type="ECO:0000256" key="9">
    <source>
        <dbReference type="ARBA" id="ARBA00038276"/>
    </source>
</evidence>
<evidence type="ECO:0000256" key="1">
    <source>
        <dbReference type="ARBA" id="ARBA00001946"/>
    </source>
</evidence>
<comment type="caution">
    <text evidence="11">The sequence shown here is derived from an EMBL/GenBank/DDBJ whole genome shotgun (WGS) entry which is preliminary data.</text>
</comment>
<evidence type="ECO:0000313" key="11">
    <source>
        <dbReference type="EMBL" id="GHC91436.1"/>
    </source>
</evidence>
<gene>
    <name evidence="11" type="ORF">GCM10007320_40440</name>
</gene>
<evidence type="ECO:0000256" key="7">
    <source>
        <dbReference type="ARBA" id="ARBA00022840"/>
    </source>
</evidence>
<keyword evidence="7" id="KW-0067">ATP-binding</keyword>
<dbReference type="InterPro" id="IPR002934">
    <property type="entry name" value="Polymerase_NTP_transf_dom"/>
</dbReference>
<evidence type="ECO:0000256" key="5">
    <source>
        <dbReference type="ARBA" id="ARBA00022723"/>
    </source>
</evidence>
<sequence length="99" mass="11026">MLLGPVQRQHIADICRRYSVQRLQMFGSVARGDETLASDVDLLVEFAPGRAPSGFALVDLQDELSAVFEGRAVDLAFPSVLDNPFRRRAIEPELKPPFQ</sequence>
<keyword evidence="2" id="KW-1277">Toxin-antitoxin system</keyword>
<dbReference type="Gene3D" id="3.30.460.10">
    <property type="entry name" value="Beta Polymerase, domain 2"/>
    <property type="match status" value="1"/>
</dbReference>
<dbReference type="InterPro" id="IPR052038">
    <property type="entry name" value="Type-VII_TA_antitoxin"/>
</dbReference>
<keyword evidence="4" id="KW-0548">Nucleotidyltransferase</keyword>
<keyword evidence="6" id="KW-0547">Nucleotide-binding</keyword>
<evidence type="ECO:0000259" key="10">
    <source>
        <dbReference type="Pfam" id="PF01909"/>
    </source>
</evidence>
<dbReference type="Pfam" id="PF01909">
    <property type="entry name" value="NTP_transf_2"/>
    <property type="match status" value="1"/>
</dbReference>
<evidence type="ECO:0000256" key="2">
    <source>
        <dbReference type="ARBA" id="ARBA00022649"/>
    </source>
</evidence>